<organism evidence="3">
    <name type="scientific">bioreactor metagenome</name>
    <dbReference type="NCBI Taxonomy" id="1076179"/>
    <lineage>
        <taxon>unclassified sequences</taxon>
        <taxon>metagenomes</taxon>
        <taxon>ecological metagenomes</taxon>
    </lineage>
</organism>
<sequence length="132" mass="14727">MNAVLLTMMTAFVMFLLYRSRLIKVDQKFMRIITAAVGAVALYYFITIILSLFGVNLVMLHNSGPLSIGISLVIIGVAAFSLMMDFHFIEQASAAGAPKHMEWYGAFGLMVTLIWLYLEILKLLAKFAGNRD</sequence>
<feature type="transmembrane region" description="Helical" evidence="1">
    <location>
        <begin position="103"/>
        <end position="125"/>
    </location>
</feature>
<feature type="transmembrane region" description="Helical" evidence="1">
    <location>
        <begin position="29"/>
        <end position="53"/>
    </location>
</feature>
<keyword evidence="1" id="KW-0812">Transmembrane</keyword>
<comment type="caution">
    <text evidence="3">The sequence shown here is derived from an EMBL/GenBank/DDBJ whole genome shotgun (WGS) entry which is preliminary data.</text>
</comment>
<keyword evidence="1" id="KW-0472">Membrane</keyword>
<feature type="transmembrane region" description="Helical" evidence="1">
    <location>
        <begin position="65"/>
        <end position="83"/>
    </location>
</feature>
<reference evidence="3" key="1">
    <citation type="submission" date="2019-08" db="EMBL/GenBank/DDBJ databases">
        <authorList>
            <person name="Kucharzyk K."/>
            <person name="Murdoch R.W."/>
            <person name="Higgins S."/>
            <person name="Loffler F."/>
        </authorList>
    </citation>
    <scope>NUCLEOTIDE SEQUENCE</scope>
</reference>
<proteinExistence type="predicted"/>
<dbReference type="EMBL" id="VSSQ01010418">
    <property type="protein sequence ID" value="MPM44286.1"/>
    <property type="molecule type" value="Genomic_DNA"/>
</dbReference>
<accession>A0A645A2N9</accession>
<dbReference type="PANTHER" id="PTHR41282:SF1">
    <property type="entry name" value="CONSERVED TRANSMEMBRANE PROTEIN-RELATED"/>
    <property type="match status" value="1"/>
</dbReference>
<evidence type="ECO:0000313" key="2">
    <source>
        <dbReference type="EMBL" id="MPM44286.1"/>
    </source>
</evidence>
<dbReference type="PANTHER" id="PTHR41282">
    <property type="entry name" value="CONSERVED TRANSMEMBRANE PROTEIN-RELATED"/>
    <property type="match status" value="1"/>
</dbReference>
<dbReference type="EMBL" id="VSSQ01010747">
    <property type="protein sequence ID" value="MPM45113.1"/>
    <property type="molecule type" value="Genomic_DNA"/>
</dbReference>
<gene>
    <name evidence="2" type="ORF">SDC9_90964</name>
    <name evidence="3" type="ORF">SDC9_91798</name>
</gene>
<dbReference type="Pfam" id="PF12811">
    <property type="entry name" value="BaxI_1"/>
    <property type="match status" value="1"/>
</dbReference>
<name>A0A645A2N9_9ZZZZ</name>
<dbReference type="InterPro" id="IPR010539">
    <property type="entry name" value="BaxI_1-like"/>
</dbReference>
<protein>
    <recommendedName>
        <fullName evidence="4">Bax inhibitor-1/YccA family protein</fullName>
    </recommendedName>
</protein>
<evidence type="ECO:0000256" key="1">
    <source>
        <dbReference type="SAM" id="Phobius"/>
    </source>
</evidence>
<keyword evidence="1" id="KW-1133">Transmembrane helix</keyword>
<evidence type="ECO:0008006" key="4">
    <source>
        <dbReference type="Google" id="ProtNLM"/>
    </source>
</evidence>
<dbReference type="AlphaFoldDB" id="A0A645A2N9"/>
<evidence type="ECO:0000313" key="3">
    <source>
        <dbReference type="EMBL" id="MPM45113.1"/>
    </source>
</evidence>